<reference evidence="1" key="2">
    <citation type="journal article" date="2015" name="Data Brief">
        <title>Shoot transcriptome of the giant reed, Arundo donax.</title>
        <authorList>
            <person name="Barrero R.A."/>
            <person name="Guerrero F.D."/>
            <person name="Moolhuijzen P."/>
            <person name="Goolsby J.A."/>
            <person name="Tidwell J."/>
            <person name="Bellgard S.E."/>
            <person name="Bellgard M.I."/>
        </authorList>
    </citation>
    <scope>NUCLEOTIDE SEQUENCE</scope>
    <source>
        <tissue evidence="1">Shoot tissue taken approximately 20 cm above the soil surface</tissue>
    </source>
</reference>
<name>A0A0A9EZH9_ARUDO</name>
<dbReference type="EMBL" id="GBRH01196453">
    <property type="protein sequence ID" value="JAE01443.1"/>
    <property type="molecule type" value="Transcribed_RNA"/>
</dbReference>
<organism evidence="1">
    <name type="scientific">Arundo donax</name>
    <name type="common">Giant reed</name>
    <name type="synonym">Donax arundinaceus</name>
    <dbReference type="NCBI Taxonomy" id="35708"/>
    <lineage>
        <taxon>Eukaryota</taxon>
        <taxon>Viridiplantae</taxon>
        <taxon>Streptophyta</taxon>
        <taxon>Embryophyta</taxon>
        <taxon>Tracheophyta</taxon>
        <taxon>Spermatophyta</taxon>
        <taxon>Magnoliopsida</taxon>
        <taxon>Liliopsida</taxon>
        <taxon>Poales</taxon>
        <taxon>Poaceae</taxon>
        <taxon>PACMAD clade</taxon>
        <taxon>Arundinoideae</taxon>
        <taxon>Arundineae</taxon>
        <taxon>Arundo</taxon>
    </lineage>
</organism>
<accession>A0A0A9EZH9</accession>
<dbReference type="AlphaFoldDB" id="A0A0A9EZH9"/>
<protein>
    <submittedName>
        <fullName evidence="1">Uncharacterized protein</fullName>
    </submittedName>
</protein>
<proteinExistence type="predicted"/>
<sequence>MYIWCGCFRFLFEFSMLCRNKQWNATSDFS</sequence>
<reference evidence="1" key="1">
    <citation type="submission" date="2014-09" db="EMBL/GenBank/DDBJ databases">
        <authorList>
            <person name="Magalhaes I.L.F."/>
            <person name="Oliveira U."/>
            <person name="Santos F.R."/>
            <person name="Vidigal T.H.D.A."/>
            <person name="Brescovit A.D."/>
            <person name="Santos A.J."/>
        </authorList>
    </citation>
    <scope>NUCLEOTIDE SEQUENCE</scope>
    <source>
        <tissue evidence="1">Shoot tissue taken approximately 20 cm above the soil surface</tissue>
    </source>
</reference>
<evidence type="ECO:0000313" key="1">
    <source>
        <dbReference type="EMBL" id="JAE01443.1"/>
    </source>
</evidence>